<dbReference type="Gene3D" id="3.30.70.330">
    <property type="match status" value="2"/>
</dbReference>
<keyword evidence="1 3" id="KW-0694">RNA-binding</keyword>
<dbReference type="EMBL" id="KZ451973">
    <property type="protein sequence ID" value="PKA56368.1"/>
    <property type="molecule type" value="Genomic_DNA"/>
</dbReference>
<protein>
    <submittedName>
        <fullName evidence="7">28 kDa ribonucleoprotein, chloroplastic</fullName>
    </submittedName>
</protein>
<gene>
    <name evidence="7" type="ORF">AXF42_Ash014871</name>
</gene>
<keyword evidence="2" id="KW-0479">Metal-binding</keyword>
<dbReference type="InterPro" id="IPR012677">
    <property type="entry name" value="Nucleotide-bd_a/b_plait_sf"/>
</dbReference>
<dbReference type="SMART" id="SM00360">
    <property type="entry name" value="RRM"/>
    <property type="match status" value="2"/>
</dbReference>
<evidence type="ECO:0000313" key="7">
    <source>
        <dbReference type="EMBL" id="PKA56368.1"/>
    </source>
</evidence>
<dbReference type="PANTHER" id="PTHR23236">
    <property type="entry name" value="EUKARYOTIC TRANSLATION INITIATION FACTOR 4B/4H"/>
    <property type="match status" value="1"/>
</dbReference>
<dbReference type="GO" id="GO:1990904">
    <property type="term" value="C:ribonucleoprotein complex"/>
    <property type="evidence" value="ECO:0007669"/>
    <property type="project" value="UniProtKB-KW"/>
</dbReference>
<dbReference type="PROSITE" id="PS50158">
    <property type="entry name" value="ZF_CCHC"/>
    <property type="match status" value="1"/>
</dbReference>
<feature type="domain" description="RRM" evidence="5">
    <location>
        <begin position="192"/>
        <end position="269"/>
    </location>
</feature>
<feature type="compositionally biased region" description="Basic and acidic residues" evidence="4">
    <location>
        <begin position="71"/>
        <end position="91"/>
    </location>
</feature>
<evidence type="ECO:0000313" key="8">
    <source>
        <dbReference type="Proteomes" id="UP000236161"/>
    </source>
</evidence>
<dbReference type="GO" id="GO:0008270">
    <property type="term" value="F:zinc ion binding"/>
    <property type="evidence" value="ECO:0007669"/>
    <property type="project" value="UniProtKB-KW"/>
</dbReference>
<evidence type="ECO:0000256" key="2">
    <source>
        <dbReference type="PROSITE-ProRule" id="PRU00047"/>
    </source>
</evidence>
<dbReference type="Proteomes" id="UP000236161">
    <property type="component" value="Unassembled WGS sequence"/>
</dbReference>
<feature type="domain" description="CCHC-type" evidence="6">
    <location>
        <begin position="397"/>
        <end position="412"/>
    </location>
</feature>
<dbReference type="PANTHER" id="PTHR23236:SF24">
    <property type="entry name" value="PHRAGMOPLASTIN INTERACTING PROTEIN 1"/>
    <property type="match status" value="1"/>
</dbReference>
<dbReference type="SMART" id="SM00343">
    <property type="entry name" value="ZnF_C2HC"/>
    <property type="match status" value="1"/>
</dbReference>
<evidence type="ECO:0000256" key="1">
    <source>
        <dbReference type="ARBA" id="ARBA00022884"/>
    </source>
</evidence>
<dbReference type="GO" id="GO:0003723">
    <property type="term" value="F:RNA binding"/>
    <property type="evidence" value="ECO:0007669"/>
    <property type="project" value="UniProtKB-UniRule"/>
</dbReference>
<evidence type="ECO:0000256" key="4">
    <source>
        <dbReference type="SAM" id="MobiDB-lite"/>
    </source>
</evidence>
<feature type="domain" description="RRM" evidence="5">
    <location>
        <begin position="289"/>
        <end position="365"/>
    </location>
</feature>
<keyword evidence="7" id="KW-0687">Ribonucleoprotein</keyword>
<feature type="region of interest" description="Disordered" evidence="4">
    <location>
        <begin position="371"/>
        <end position="395"/>
    </location>
</feature>
<dbReference type="InterPro" id="IPR001878">
    <property type="entry name" value="Znf_CCHC"/>
</dbReference>
<dbReference type="SUPFAM" id="SSF57756">
    <property type="entry name" value="Retrovirus zinc finger-like domains"/>
    <property type="match status" value="1"/>
</dbReference>
<reference evidence="7 8" key="1">
    <citation type="journal article" date="2017" name="Nature">
        <title>The Apostasia genome and the evolution of orchids.</title>
        <authorList>
            <person name="Zhang G.Q."/>
            <person name="Liu K.W."/>
            <person name="Li Z."/>
            <person name="Lohaus R."/>
            <person name="Hsiao Y.Y."/>
            <person name="Niu S.C."/>
            <person name="Wang J.Y."/>
            <person name="Lin Y.C."/>
            <person name="Xu Q."/>
            <person name="Chen L.J."/>
            <person name="Yoshida K."/>
            <person name="Fujiwara S."/>
            <person name="Wang Z.W."/>
            <person name="Zhang Y.Q."/>
            <person name="Mitsuda N."/>
            <person name="Wang M."/>
            <person name="Liu G.H."/>
            <person name="Pecoraro L."/>
            <person name="Huang H.X."/>
            <person name="Xiao X.J."/>
            <person name="Lin M."/>
            <person name="Wu X.Y."/>
            <person name="Wu W.L."/>
            <person name="Chen Y.Y."/>
            <person name="Chang S.B."/>
            <person name="Sakamoto S."/>
            <person name="Ohme-Takagi M."/>
            <person name="Yagi M."/>
            <person name="Zeng S.J."/>
            <person name="Shen C.Y."/>
            <person name="Yeh C.M."/>
            <person name="Luo Y.B."/>
            <person name="Tsai W.C."/>
            <person name="Van de Peer Y."/>
            <person name="Liu Z.J."/>
        </authorList>
    </citation>
    <scope>NUCLEOTIDE SEQUENCE [LARGE SCALE GENOMIC DNA]</scope>
    <source>
        <strain evidence="8">cv. Shenzhen</strain>
        <tissue evidence="7">Stem</tissue>
    </source>
</reference>
<dbReference type="OrthoDB" id="439808at2759"/>
<feature type="compositionally biased region" description="Basic residues" evidence="4">
    <location>
        <begin position="126"/>
        <end position="146"/>
    </location>
</feature>
<dbReference type="InterPro" id="IPR035979">
    <property type="entry name" value="RBD_domain_sf"/>
</dbReference>
<organism evidence="7 8">
    <name type="scientific">Apostasia shenzhenica</name>
    <dbReference type="NCBI Taxonomy" id="1088818"/>
    <lineage>
        <taxon>Eukaryota</taxon>
        <taxon>Viridiplantae</taxon>
        <taxon>Streptophyta</taxon>
        <taxon>Embryophyta</taxon>
        <taxon>Tracheophyta</taxon>
        <taxon>Spermatophyta</taxon>
        <taxon>Magnoliopsida</taxon>
        <taxon>Liliopsida</taxon>
        <taxon>Asparagales</taxon>
        <taxon>Orchidaceae</taxon>
        <taxon>Apostasioideae</taxon>
        <taxon>Apostasia</taxon>
    </lineage>
</organism>
<dbReference type="PROSITE" id="PS50102">
    <property type="entry name" value="RRM"/>
    <property type="match status" value="2"/>
</dbReference>
<accession>A0A2I0ALC3</accession>
<name>A0A2I0ALC3_9ASPA</name>
<dbReference type="InterPro" id="IPR034361">
    <property type="entry name" value="PHIP1_RRM1"/>
</dbReference>
<dbReference type="Gene3D" id="4.10.60.10">
    <property type="entry name" value="Zinc finger, CCHC-type"/>
    <property type="match status" value="1"/>
</dbReference>
<evidence type="ECO:0000259" key="6">
    <source>
        <dbReference type="PROSITE" id="PS50158"/>
    </source>
</evidence>
<keyword evidence="2" id="KW-0862">Zinc</keyword>
<feature type="compositionally biased region" description="Basic residues" evidence="4">
    <location>
        <begin position="51"/>
        <end position="62"/>
    </location>
</feature>
<feature type="region of interest" description="Disordered" evidence="4">
    <location>
        <begin position="47"/>
        <end position="185"/>
    </location>
</feature>
<dbReference type="InterPro" id="IPR000504">
    <property type="entry name" value="RRM_dom"/>
</dbReference>
<evidence type="ECO:0000259" key="5">
    <source>
        <dbReference type="PROSITE" id="PS50102"/>
    </source>
</evidence>
<feature type="compositionally biased region" description="Basic and acidic residues" evidence="4">
    <location>
        <begin position="102"/>
        <end position="125"/>
    </location>
</feature>
<feature type="compositionally biased region" description="Basic and acidic residues" evidence="4">
    <location>
        <begin position="147"/>
        <end position="168"/>
    </location>
</feature>
<dbReference type="Pfam" id="PF00076">
    <property type="entry name" value="RRM_1"/>
    <property type="match status" value="2"/>
</dbReference>
<sequence length="423" mass="47088">MVLSHKKLKQKLRSLLAESLAATGSKKSRKDLIAPQVDHELQIVRQLLGAKSRKHRPPKRGKSGTEIPSSEDSKQEDGNGGGLKEKCEIRGVGEICGSVGLKKNDENKKRNRAEVGDERLEESFPKKKMKKAERKKEKQKKKRRERRLQTKGRDTVDEQEAKKNEDASKSVNGESKLSEAVESVQTAESEPKKVYVGGIPYYSNEDDIRSFFENCGTVLGVDCMRFPESEKFRGIAILTFKTEAAAKRALALDGADMGGFYLKIQPYRSTRNPRPEKPDFAPEIVDGYNRIYVGNLAWDVSEDDLQHLFSDCKVSAIRFGTDKETGDFKGYAHVDFANSISLATALQLDHNIVCGRPVRIRCAVPLKKGVTASAKNGDSNSEPKAESKKKKNKRRTCYECGVPGHLSGECPRKRAVGSEDAEK</sequence>
<keyword evidence="2" id="KW-0863">Zinc-finger</keyword>
<dbReference type="AlphaFoldDB" id="A0A2I0ALC3"/>
<dbReference type="CDD" id="cd12271">
    <property type="entry name" value="RRM1_PHIP1"/>
    <property type="match status" value="1"/>
</dbReference>
<proteinExistence type="predicted"/>
<dbReference type="InterPro" id="IPR036875">
    <property type="entry name" value="Znf_CCHC_sf"/>
</dbReference>
<evidence type="ECO:0000256" key="3">
    <source>
        <dbReference type="PROSITE-ProRule" id="PRU00176"/>
    </source>
</evidence>
<keyword evidence="8" id="KW-1185">Reference proteome</keyword>
<dbReference type="STRING" id="1088818.A0A2I0ALC3"/>
<dbReference type="SUPFAM" id="SSF54928">
    <property type="entry name" value="RNA-binding domain, RBD"/>
    <property type="match status" value="2"/>
</dbReference>